<protein>
    <submittedName>
        <fullName evidence="6">TetR/AcrR family transcriptional regulator</fullName>
    </submittedName>
</protein>
<organism evidence="6 7">
    <name type="scientific">Kibdelosporangium philippinense</name>
    <dbReference type="NCBI Taxonomy" id="211113"/>
    <lineage>
        <taxon>Bacteria</taxon>
        <taxon>Bacillati</taxon>
        <taxon>Actinomycetota</taxon>
        <taxon>Actinomycetes</taxon>
        <taxon>Pseudonocardiales</taxon>
        <taxon>Pseudonocardiaceae</taxon>
        <taxon>Kibdelosporangium</taxon>
    </lineage>
</organism>
<name>A0ABS8Z5F8_9PSEU</name>
<dbReference type="SUPFAM" id="SSF46689">
    <property type="entry name" value="Homeodomain-like"/>
    <property type="match status" value="1"/>
</dbReference>
<dbReference type="Pfam" id="PF00440">
    <property type="entry name" value="TetR_N"/>
    <property type="match status" value="1"/>
</dbReference>
<dbReference type="Gene3D" id="1.10.10.60">
    <property type="entry name" value="Homeodomain-like"/>
    <property type="match status" value="1"/>
</dbReference>
<dbReference type="InterPro" id="IPR001647">
    <property type="entry name" value="HTH_TetR"/>
</dbReference>
<dbReference type="PROSITE" id="PS50977">
    <property type="entry name" value="HTH_TETR_2"/>
    <property type="match status" value="1"/>
</dbReference>
<keyword evidence="1" id="KW-0805">Transcription regulation</keyword>
<dbReference type="PANTHER" id="PTHR47506:SF1">
    <property type="entry name" value="HTH-TYPE TRANSCRIPTIONAL REGULATOR YJDC"/>
    <property type="match status" value="1"/>
</dbReference>
<keyword evidence="2 4" id="KW-0238">DNA-binding</keyword>
<accession>A0ABS8Z5F8</accession>
<evidence type="ECO:0000259" key="5">
    <source>
        <dbReference type="PROSITE" id="PS50977"/>
    </source>
</evidence>
<keyword evidence="3" id="KW-0804">Transcription</keyword>
<sequence length="190" mass="20661">MARPREFDIDEALEKALHVFWAKGYEGAALSDLTEAMGINRPSMYSAFGNKETLFRQALDRYAEGPAAYLHEAIKEPTVGKVVERMLRGVIEATTTPSAPRGCLIVHGALASGDGAASVRSELTARRLAAESALRRRFKQAKDLPAGITPDDLARAVVVAVQGISVEAVNGATKEQLRRVADLFLRIWDL</sequence>
<evidence type="ECO:0000256" key="4">
    <source>
        <dbReference type="PROSITE-ProRule" id="PRU00335"/>
    </source>
</evidence>
<dbReference type="Gene3D" id="1.10.357.10">
    <property type="entry name" value="Tetracycline Repressor, domain 2"/>
    <property type="match status" value="1"/>
</dbReference>
<reference evidence="6 7" key="1">
    <citation type="submission" date="2021-12" db="EMBL/GenBank/DDBJ databases">
        <title>Genome sequence of Kibdelosporangium philippinense ATCC 49844.</title>
        <authorList>
            <person name="Fedorov E.A."/>
            <person name="Omeragic M."/>
            <person name="Shalygina K.F."/>
            <person name="Maclea K.S."/>
        </authorList>
    </citation>
    <scope>NUCLEOTIDE SEQUENCE [LARGE SCALE GENOMIC DNA]</scope>
    <source>
        <strain evidence="6 7">ATCC 49844</strain>
    </source>
</reference>
<evidence type="ECO:0000256" key="3">
    <source>
        <dbReference type="ARBA" id="ARBA00023163"/>
    </source>
</evidence>
<feature type="DNA-binding region" description="H-T-H motif" evidence="4">
    <location>
        <begin position="29"/>
        <end position="48"/>
    </location>
</feature>
<dbReference type="InterPro" id="IPR009057">
    <property type="entry name" value="Homeodomain-like_sf"/>
</dbReference>
<evidence type="ECO:0000256" key="2">
    <source>
        <dbReference type="ARBA" id="ARBA00023125"/>
    </source>
</evidence>
<comment type="caution">
    <text evidence="6">The sequence shown here is derived from an EMBL/GenBank/DDBJ whole genome shotgun (WGS) entry which is preliminary data.</text>
</comment>
<evidence type="ECO:0000313" key="7">
    <source>
        <dbReference type="Proteomes" id="UP001521150"/>
    </source>
</evidence>
<dbReference type="PANTHER" id="PTHR47506">
    <property type="entry name" value="TRANSCRIPTIONAL REGULATORY PROTEIN"/>
    <property type="match status" value="1"/>
</dbReference>
<dbReference type="InterPro" id="IPR036271">
    <property type="entry name" value="Tet_transcr_reg_TetR-rel_C_sf"/>
</dbReference>
<evidence type="ECO:0000256" key="1">
    <source>
        <dbReference type="ARBA" id="ARBA00023015"/>
    </source>
</evidence>
<keyword evidence="7" id="KW-1185">Reference proteome</keyword>
<dbReference type="Proteomes" id="UP001521150">
    <property type="component" value="Unassembled WGS sequence"/>
</dbReference>
<evidence type="ECO:0000313" key="6">
    <source>
        <dbReference type="EMBL" id="MCE7003090.1"/>
    </source>
</evidence>
<feature type="domain" description="HTH tetR-type" evidence="5">
    <location>
        <begin position="6"/>
        <end position="66"/>
    </location>
</feature>
<dbReference type="SUPFAM" id="SSF48498">
    <property type="entry name" value="Tetracyclin repressor-like, C-terminal domain"/>
    <property type="match status" value="1"/>
</dbReference>
<dbReference type="EMBL" id="JAJVCN010000001">
    <property type="protein sequence ID" value="MCE7003090.1"/>
    <property type="molecule type" value="Genomic_DNA"/>
</dbReference>
<gene>
    <name evidence="6" type="ORF">LWC34_09650</name>
</gene>
<dbReference type="RefSeq" id="WP_233724651.1">
    <property type="nucleotide sequence ID" value="NZ_JAJVCN010000001.1"/>
</dbReference>
<proteinExistence type="predicted"/>